<dbReference type="InterPro" id="IPR000014">
    <property type="entry name" value="PAS"/>
</dbReference>
<comment type="catalytic activity">
    <reaction evidence="1">
        <text>ATP + protein L-histidine = ADP + protein N-phospho-L-histidine.</text>
        <dbReference type="EC" id="2.7.13.3"/>
    </reaction>
</comment>
<dbReference type="SMART" id="SM00091">
    <property type="entry name" value="PAS"/>
    <property type="match status" value="3"/>
</dbReference>
<evidence type="ECO:0000259" key="18">
    <source>
        <dbReference type="PROSITE" id="PS50839"/>
    </source>
</evidence>
<feature type="modified residue" description="4-aspartylphosphate" evidence="13">
    <location>
        <position position="1217"/>
    </location>
</feature>
<keyword evidence="6" id="KW-0812">Transmembrane</keyword>
<feature type="modified residue" description="4-aspartylphosphate" evidence="13">
    <location>
        <position position="1071"/>
    </location>
</feature>
<dbReference type="InterPro" id="IPR001610">
    <property type="entry name" value="PAC"/>
</dbReference>
<keyword evidence="11" id="KW-0472">Membrane</keyword>
<dbReference type="InterPro" id="IPR005467">
    <property type="entry name" value="His_kinase_dom"/>
</dbReference>
<evidence type="ECO:0000256" key="9">
    <source>
        <dbReference type="ARBA" id="ARBA00022989"/>
    </source>
</evidence>
<comment type="subcellular location">
    <subcellularLocation>
        <location evidence="2">Cell membrane</location>
        <topology evidence="2">Multi-pass membrane protein</topology>
    </subcellularLocation>
</comment>
<protein>
    <recommendedName>
        <fullName evidence="3">histidine kinase</fullName>
        <ecNumber evidence="3">2.7.13.3</ecNumber>
    </recommendedName>
</protein>
<proteinExistence type="predicted"/>
<dbReference type="GO" id="GO:0000155">
    <property type="term" value="F:phosphorelay sensor kinase activity"/>
    <property type="evidence" value="ECO:0007669"/>
    <property type="project" value="InterPro"/>
</dbReference>
<accession>A0A2K8KTW9</accession>
<dbReference type="InterPro" id="IPR011006">
    <property type="entry name" value="CheY-like_superfamily"/>
</dbReference>
<reference evidence="20 21" key="1">
    <citation type="journal article" date="2017" name="Environ. Microbiol.">
        <title>Genomic and physiological analyses of 'Reinekea forsetii' reveal a versatile opportunistic lifestyle during spring algae blooms.</title>
        <authorList>
            <person name="Avci B."/>
            <person name="Hahnke R.L."/>
            <person name="Chafee M."/>
            <person name="Fischer T."/>
            <person name="Gruber-Vodicka H."/>
            <person name="Tegetmeyer H.E."/>
            <person name="Harder J."/>
            <person name="Fuchs B.M."/>
            <person name="Amann R.I."/>
            <person name="Teeling H."/>
        </authorList>
    </citation>
    <scope>NUCLEOTIDE SEQUENCE [LARGE SCALE GENOMIC DNA]</scope>
    <source>
        <strain evidence="20 21">Hel1_31_D35</strain>
    </source>
</reference>
<dbReference type="InterPro" id="IPR001789">
    <property type="entry name" value="Sig_transdc_resp-reg_receiver"/>
</dbReference>
<feature type="domain" description="CHASE" evidence="18">
    <location>
        <begin position="77"/>
        <end position="241"/>
    </location>
</feature>
<dbReference type="Pfam" id="PF00512">
    <property type="entry name" value="HisKA"/>
    <property type="match status" value="1"/>
</dbReference>
<dbReference type="InterPro" id="IPR042240">
    <property type="entry name" value="CHASE_sf"/>
</dbReference>
<dbReference type="NCBIfam" id="TIGR00229">
    <property type="entry name" value="sensory_box"/>
    <property type="match status" value="2"/>
</dbReference>
<dbReference type="Pfam" id="PF03924">
    <property type="entry name" value="CHASE"/>
    <property type="match status" value="1"/>
</dbReference>
<dbReference type="Pfam" id="PF01627">
    <property type="entry name" value="Hpt"/>
    <property type="match status" value="1"/>
</dbReference>
<organism evidence="20 21">
    <name type="scientific">Reinekea forsetii</name>
    <dbReference type="NCBI Taxonomy" id="1336806"/>
    <lineage>
        <taxon>Bacteria</taxon>
        <taxon>Pseudomonadati</taxon>
        <taxon>Pseudomonadota</taxon>
        <taxon>Gammaproteobacteria</taxon>
        <taxon>Oceanospirillales</taxon>
        <taxon>Saccharospirillaceae</taxon>
        <taxon>Reinekea</taxon>
    </lineage>
</organism>
<dbReference type="InterPro" id="IPR035965">
    <property type="entry name" value="PAS-like_dom_sf"/>
</dbReference>
<evidence type="ECO:0000313" key="20">
    <source>
        <dbReference type="EMBL" id="ATX78178.1"/>
    </source>
</evidence>
<keyword evidence="7" id="KW-0547">Nucleotide-binding</keyword>
<evidence type="ECO:0000256" key="11">
    <source>
        <dbReference type="ARBA" id="ARBA00023136"/>
    </source>
</evidence>
<dbReference type="GO" id="GO:0005886">
    <property type="term" value="C:plasma membrane"/>
    <property type="evidence" value="ECO:0007669"/>
    <property type="project" value="UniProtKB-SubCell"/>
</dbReference>
<evidence type="ECO:0000256" key="3">
    <source>
        <dbReference type="ARBA" id="ARBA00012438"/>
    </source>
</evidence>
<dbReference type="InterPro" id="IPR036097">
    <property type="entry name" value="HisK_dim/P_sf"/>
</dbReference>
<dbReference type="PROSITE" id="PS50894">
    <property type="entry name" value="HPT"/>
    <property type="match status" value="1"/>
</dbReference>
<dbReference type="SUPFAM" id="SSF55874">
    <property type="entry name" value="ATPase domain of HSP90 chaperone/DNA topoisomerase II/histidine kinase"/>
    <property type="match status" value="1"/>
</dbReference>
<dbReference type="PROSITE" id="PS50110">
    <property type="entry name" value="RESPONSE_REGULATORY"/>
    <property type="match status" value="2"/>
</dbReference>
<evidence type="ECO:0000256" key="6">
    <source>
        <dbReference type="ARBA" id="ARBA00022692"/>
    </source>
</evidence>
<dbReference type="Pfam" id="PF02518">
    <property type="entry name" value="HATPase_c"/>
    <property type="match status" value="1"/>
</dbReference>
<dbReference type="PRINTS" id="PR00344">
    <property type="entry name" value="BCTRLSENSOR"/>
</dbReference>
<feature type="domain" description="PAC" evidence="17">
    <location>
        <begin position="708"/>
        <end position="760"/>
    </location>
</feature>
<feature type="modified residue" description="Phosphohistidine" evidence="12">
    <location>
        <position position="1360"/>
    </location>
</feature>
<dbReference type="CDD" id="cd17546">
    <property type="entry name" value="REC_hyHK_CKI1_RcsC-like"/>
    <property type="match status" value="2"/>
</dbReference>
<evidence type="ECO:0000259" key="14">
    <source>
        <dbReference type="PROSITE" id="PS50109"/>
    </source>
</evidence>
<dbReference type="SUPFAM" id="SSF52172">
    <property type="entry name" value="CheY-like"/>
    <property type="match status" value="2"/>
</dbReference>
<dbReference type="InterPro" id="IPR036890">
    <property type="entry name" value="HATPase_C_sf"/>
</dbReference>
<dbReference type="SMART" id="SM00086">
    <property type="entry name" value="PAC"/>
    <property type="match status" value="3"/>
</dbReference>
<dbReference type="InterPro" id="IPR004358">
    <property type="entry name" value="Sig_transdc_His_kin-like_C"/>
</dbReference>
<dbReference type="InterPro" id="IPR008207">
    <property type="entry name" value="Sig_transdc_His_kin_Hpt_dom"/>
</dbReference>
<dbReference type="Pfam" id="PF08447">
    <property type="entry name" value="PAS_3"/>
    <property type="match status" value="1"/>
</dbReference>
<evidence type="ECO:0000256" key="7">
    <source>
        <dbReference type="ARBA" id="ARBA00022741"/>
    </source>
</evidence>
<evidence type="ECO:0000259" key="17">
    <source>
        <dbReference type="PROSITE" id="PS50113"/>
    </source>
</evidence>
<dbReference type="Gene3D" id="3.40.50.2300">
    <property type="match status" value="2"/>
</dbReference>
<dbReference type="InterPro" id="IPR000700">
    <property type="entry name" value="PAS-assoc_C"/>
</dbReference>
<keyword evidence="8" id="KW-0067">ATP-binding</keyword>
<feature type="domain" description="PAS" evidence="16">
    <location>
        <begin position="342"/>
        <end position="395"/>
    </location>
</feature>
<keyword evidence="10" id="KW-0902">Two-component regulatory system</keyword>
<dbReference type="Pfam" id="PF00989">
    <property type="entry name" value="PAS"/>
    <property type="match status" value="1"/>
</dbReference>
<dbReference type="SUPFAM" id="SSF47384">
    <property type="entry name" value="Homodimeric domain of signal transducing histidine kinase"/>
    <property type="match status" value="1"/>
</dbReference>
<dbReference type="InterPro" id="IPR036641">
    <property type="entry name" value="HPT_dom_sf"/>
</dbReference>
<dbReference type="CDD" id="cd00082">
    <property type="entry name" value="HisKA"/>
    <property type="match status" value="1"/>
</dbReference>
<dbReference type="Gene3D" id="1.20.120.160">
    <property type="entry name" value="HPT domain"/>
    <property type="match status" value="1"/>
</dbReference>
<sequence>MSNQLTLPHFGKWSILSLLAGLLITALTVNEVNKRNEQLIVEALDSIALDAIEQMRGRINLYQYGLTAARGAILMVGSENLKRDLFRTFINSRAVDTEFPGARGFGFIQRVSQADLPDFVAFAQADGWPDYTLKELSPNRAERFMILYIEPVERNVQAVGLDIGSEKHRRAAAQGAIDTGLAQLTSPITLVQASGQSQQSFLFLLPVFAQGVTPVTRAERNALAIGWTYNALLMDEVLADLDLTTDHIHLELFDVTDPNHRVQFYNNDRSATQDLHRRTSTHPMFGRSWEAQFSVQPGFIDALTLTNVGQIAILGLIISLLATGLVMSTQASRRNKQLLIDQQSRLAAIVESSEDAIISNNDQGVITSWNNGAQRIFGFTASEAIGQNVVALIVPAPLQADETAQGKKVQANEAVPVYETHYQAKSAPYPMPVAVTLSALIDSQGLAQGVSRTIRDISGQKAAEAAIVELNIRLESQILERTEALAELNTLFVNVLRASSEVAIIATDLNGLVTVFNSGAERLLTYKPGDVIGQLSPLVFHSQAEIDRHADEIWHHFNERVSGFNTLVFKAKRFGSETHHWTYIACDGAQVPVSVAVTGIFNETEELVGYLCIATDISRQLEHERDILAARDQLEMAASIANLGIWTWTLADDGLQWNDFMYSLYYDRPKSDKNASLDFDHWQKCIHPDDLEPTSSSLAAAISGTGHYDLVFRIILPDGRIRFVQAGARVERNSSGEAIRVTGFNLDVTSQRELEAVLRSAKEQSDAASAAKSTFLANMSHEIRTPMNAVLGMLHLVQQSDLTVHQQDYIAKAQKASKSLLGLLNDILDYSKIEAGKLELDPHSFAIEELMQDLAIVLSGTQGNSDVELLFDLDPKLPKHVFADKLRLKQVLINLATNALKFTRQGEVVVQIKEQSRTAQESTIAISIRDTGIGISPEQIERIFEGFVQAENSTTRRYGGTGLGLVITKNLVTMMGGELLVDSMPDRGSCFYFGLTMPVVTLVSADDRWQFPDQSLNLLIVDDNRIAREIMTAAVTSLGWWPTAVESAQDVLDRFQPGSGLDTNFDVMLLDWRMPNLDGGALIKALLALPDNITVPKIVVVTAHGEDLTETDIGFMQPPMIGYLTKPVTPQQIKVAIYKGLPKLGQRPRAETAPVVVAQKRLEHLKLLVVEDNELNRQVAQELLAMEGAQVDLAEGGIVGVATVLAGQVAYDLVLMDLQMPDIDGLEATRRIRSHGAFRDLPILAMTANVSAEDRLACAAAGMNGHLGKPIDIDRVVASIIQALAGANQPSKIDADAIVASPADSPIIEKIESIMKRFGDNMPLFISLLPTFNDVSAKLISDLERAIAHQDPSAAAAALHTLKGSGANMGASAFLKKIRDAEALLKAAPYEPLVKALPSNLAQQLRQILTQSSALLQQATAEKAPLATPMLTGTALPSADFKAALVELKAQLAIGSLTALTLFDQLPLESLPRGLSQHKMLGLKPLLIELNYPAAIRTLDELLVGL</sequence>
<dbReference type="Gene3D" id="2.10.70.100">
    <property type="match status" value="1"/>
</dbReference>
<dbReference type="PROSITE" id="PS50112">
    <property type="entry name" value="PAS"/>
    <property type="match status" value="2"/>
</dbReference>
<evidence type="ECO:0000256" key="8">
    <source>
        <dbReference type="ARBA" id="ARBA00022840"/>
    </source>
</evidence>
<dbReference type="InterPro" id="IPR013655">
    <property type="entry name" value="PAS_fold_3"/>
</dbReference>
<evidence type="ECO:0000256" key="10">
    <source>
        <dbReference type="ARBA" id="ARBA00023012"/>
    </source>
</evidence>
<feature type="domain" description="Histidine kinase" evidence="14">
    <location>
        <begin position="778"/>
        <end position="999"/>
    </location>
</feature>
<evidence type="ECO:0000256" key="4">
    <source>
        <dbReference type="ARBA" id="ARBA00022475"/>
    </source>
</evidence>
<evidence type="ECO:0000256" key="2">
    <source>
        <dbReference type="ARBA" id="ARBA00004651"/>
    </source>
</evidence>
<evidence type="ECO:0000256" key="1">
    <source>
        <dbReference type="ARBA" id="ARBA00000085"/>
    </source>
</evidence>
<dbReference type="SMART" id="SM00388">
    <property type="entry name" value="HisKA"/>
    <property type="match status" value="1"/>
</dbReference>
<dbReference type="Pfam" id="PF13426">
    <property type="entry name" value="PAS_9"/>
    <property type="match status" value="1"/>
</dbReference>
<dbReference type="Pfam" id="PF00072">
    <property type="entry name" value="Response_reg"/>
    <property type="match status" value="2"/>
</dbReference>
<dbReference type="InterPro" id="IPR003661">
    <property type="entry name" value="HisK_dim/P_dom"/>
</dbReference>
<dbReference type="SUPFAM" id="SSF47226">
    <property type="entry name" value="Histidine-containing phosphotransfer domain, HPT domain"/>
    <property type="match status" value="1"/>
</dbReference>
<dbReference type="SUPFAM" id="SSF55785">
    <property type="entry name" value="PYP-like sensor domain (PAS domain)"/>
    <property type="match status" value="3"/>
</dbReference>
<dbReference type="PROSITE" id="PS50839">
    <property type="entry name" value="CHASE"/>
    <property type="match status" value="1"/>
</dbReference>
<dbReference type="RefSeq" id="WP_100258383.1">
    <property type="nucleotide sequence ID" value="NZ_CP011797.1"/>
</dbReference>
<evidence type="ECO:0000256" key="5">
    <source>
        <dbReference type="ARBA" id="ARBA00022553"/>
    </source>
</evidence>
<dbReference type="Gene3D" id="1.10.287.130">
    <property type="match status" value="1"/>
</dbReference>
<dbReference type="EC" id="2.7.13.3" evidence="3"/>
<evidence type="ECO:0000259" key="15">
    <source>
        <dbReference type="PROSITE" id="PS50110"/>
    </source>
</evidence>
<dbReference type="Gene3D" id="3.30.450.350">
    <property type="entry name" value="CHASE domain"/>
    <property type="match status" value="1"/>
</dbReference>
<dbReference type="GO" id="GO:0005524">
    <property type="term" value="F:ATP binding"/>
    <property type="evidence" value="ECO:0007669"/>
    <property type="project" value="UniProtKB-KW"/>
</dbReference>
<feature type="domain" description="Response regulatory" evidence="15">
    <location>
        <begin position="1017"/>
        <end position="1141"/>
    </location>
</feature>
<dbReference type="InterPro" id="IPR006189">
    <property type="entry name" value="CHASE_dom"/>
</dbReference>
<dbReference type="InterPro" id="IPR003594">
    <property type="entry name" value="HATPase_dom"/>
</dbReference>
<dbReference type="EMBL" id="CP011797">
    <property type="protein sequence ID" value="ATX78178.1"/>
    <property type="molecule type" value="Genomic_DNA"/>
</dbReference>
<keyword evidence="9" id="KW-1133">Transmembrane helix</keyword>
<dbReference type="KEGG" id="rfo:REIFOR_03059"/>
<evidence type="ECO:0000259" key="16">
    <source>
        <dbReference type="PROSITE" id="PS50112"/>
    </source>
</evidence>
<dbReference type="Gene3D" id="3.30.565.10">
    <property type="entry name" value="Histidine kinase-like ATPase, C-terminal domain"/>
    <property type="match status" value="1"/>
</dbReference>
<keyword evidence="5 13" id="KW-0597">Phosphoprotein</keyword>
<feature type="domain" description="PAS" evidence="16">
    <location>
        <begin position="488"/>
        <end position="534"/>
    </location>
</feature>
<dbReference type="CDD" id="cd00130">
    <property type="entry name" value="PAS"/>
    <property type="match status" value="3"/>
</dbReference>
<dbReference type="Gene3D" id="3.30.450.20">
    <property type="entry name" value="PAS domain"/>
    <property type="match status" value="3"/>
</dbReference>
<dbReference type="GO" id="GO:0006355">
    <property type="term" value="P:regulation of DNA-templated transcription"/>
    <property type="evidence" value="ECO:0007669"/>
    <property type="project" value="InterPro"/>
</dbReference>
<evidence type="ECO:0000256" key="12">
    <source>
        <dbReference type="PROSITE-ProRule" id="PRU00110"/>
    </source>
</evidence>
<evidence type="ECO:0000256" key="13">
    <source>
        <dbReference type="PROSITE-ProRule" id="PRU00169"/>
    </source>
</evidence>
<dbReference type="OrthoDB" id="6110612at2"/>
<gene>
    <name evidence="20" type="ORF">REIFOR_03059</name>
</gene>
<dbReference type="CDD" id="cd16922">
    <property type="entry name" value="HATPase_EvgS-ArcB-TorS-like"/>
    <property type="match status" value="1"/>
</dbReference>
<dbReference type="InterPro" id="IPR013767">
    <property type="entry name" value="PAS_fold"/>
</dbReference>
<keyword evidence="4" id="KW-1003">Cell membrane</keyword>
<dbReference type="PANTHER" id="PTHR45339">
    <property type="entry name" value="HYBRID SIGNAL TRANSDUCTION HISTIDINE KINASE J"/>
    <property type="match status" value="1"/>
</dbReference>
<feature type="domain" description="Response regulatory" evidence="15">
    <location>
        <begin position="1166"/>
        <end position="1284"/>
    </location>
</feature>
<dbReference type="PANTHER" id="PTHR45339:SF1">
    <property type="entry name" value="HYBRID SIGNAL TRANSDUCTION HISTIDINE KINASE J"/>
    <property type="match status" value="1"/>
</dbReference>
<dbReference type="SMART" id="SM00387">
    <property type="entry name" value="HATPase_c"/>
    <property type="match status" value="1"/>
</dbReference>
<evidence type="ECO:0000313" key="21">
    <source>
        <dbReference type="Proteomes" id="UP000229757"/>
    </source>
</evidence>
<dbReference type="SMART" id="SM01079">
    <property type="entry name" value="CHASE"/>
    <property type="match status" value="1"/>
</dbReference>
<feature type="domain" description="HPt" evidence="19">
    <location>
        <begin position="1321"/>
        <end position="1419"/>
    </location>
</feature>
<dbReference type="FunFam" id="3.30.565.10:FF:000010">
    <property type="entry name" value="Sensor histidine kinase RcsC"/>
    <property type="match status" value="1"/>
</dbReference>
<keyword evidence="20" id="KW-0418">Kinase</keyword>
<keyword evidence="21" id="KW-1185">Reference proteome</keyword>
<dbReference type="Proteomes" id="UP000229757">
    <property type="component" value="Chromosome"/>
</dbReference>
<dbReference type="SMART" id="SM00448">
    <property type="entry name" value="REC"/>
    <property type="match status" value="2"/>
</dbReference>
<keyword evidence="20" id="KW-0808">Transferase</keyword>
<dbReference type="PROSITE" id="PS50113">
    <property type="entry name" value="PAC"/>
    <property type="match status" value="1"/>
</dbReference>
<evidence type="ECO:0000259" key="19">
    <source>
        <dbReference type="PROSITE" id="PS50894"/>
    </source>
</evidence>
<dbReference type="PROSITE" id="PS50109">
    <property type="entry name" value="HIS_KIN"/>
    <property type="match status" value="1"/>
</dbReference>
<name>A0A2K8KTW9_9GAMM</name>